<feature type="transmembrane region" description="Helical" evidence="2">
    <location>
        <begin position="12"/>
        <end position="32"/>
    </location>
</feature>
<feature type="transmembrane region" description="Helical" evidence="2">
    <location>
        <begin position="155"/>
        <end position="173"/>
    </location>
</feature>
<dbReference type="InterPro" id="IPR032816">
    <property type="entry name" value="VTT_dom"/>
</dbReference>
<protein>
    <submittedName>
        <fullName evidence="4">DedA family protein</fullName>
    </submittedName>
</protein>
<feature type="transmembrane region" description="Helical" evidence="2">
    <location>
        <begin position="84"/>
        <end position="105"/>
    </location>
</feature>
<reference evidence="4 5" key="1">
    <citation type="journal article" date="2013" name="Int. J. Syst. Evol. Microbiol.">
        <title>Roseomonas aerophila sp. nov., isolated from air.</title>
        <authorList>
            <person name="Kim S.J."/>
            <person name="Weon H.Y."/>
            <person name="Ahn J.H."/>
            <person name="Hong S.B."/>
            <person name="Seok S.J."/>
            <person name="Whang K.S."/>
            <person name="Kwon S.W."/>
        </authorList>
    </citation>
    <scope>NUCLEOTIDE SEQUENCE [LARGE SCALE GENOMIC DNA]</scope>
    <source>
        <strain evidence="4 5">NBRC 108923</strain>
    </source>
</reference>
<feature type="domain" description="VTT" evidence="3">
    <location>
        <begin position="29"/>
        <end position="145"/>
    </location>
</feature>
<proteinExistence type="predicted"/>
<dbReference type="Pfam" id="PF09335">
    <property type="entry name" value="VTT_dom"/>
    <property type="match status" value="1"/>
</dbReference>
<keyword evidence="2" id="KW-0812">Transmembrane</keyword>
<feature type="transmembrane region" description="Helical" evidence="2">
    <location>
        <begin position="126"/>
        <end position="149"/>
    </location>
</feature>
<evidence type="ECO:0000259" key="3">
    <source>
        <dbReference type="Pfam" id="PF09335"/>
    </source>
</evidence>
<sequence length="204" mass="22141">MAEFWADWGALAYAAAALWAFFEGETFVLLAAAAGRATNLINPWWLMLSVWGGSFLGDQVWFTLGRKYGTKAVRKIPGAERKMATAVGFLEKYGVLFVLTFRFVYGVRNVASAACGIAKMPWSRFAFLNFIAAGLWAGSFVAAGWYIVGWLGEKGTLYALGSIGIAVVLYLGFRAVQNWRKPSATPATSPVPAPVPSPARTEEP</sequence>
<accession>A0ABR7RG63</accession>
<keyword evidence="5" id="KW-1185">Reference proteome</keyword>
<comment type="caution">
    <text evidence="4">The sequence shown here is derived from an EMBL/GenBank/DDBJ whole genome shotgun (WGS) entry which is preliminary data.</text>
</comment>
<dbReference type="InterPro" id="IPR051311">
    <property type="entry name" value="DedA_domain"/>
</dbReference>
<keyword evidence="2" id="KW-1133">Transmembrane helix</keyword>
<name>A0ABR7RG63_9PROT</name>
<evidence type="ECO:0000256" key="2">
    <source>
        <dbReference type="SAM" id="Phobius"/>
    </source>
</evidence>
<gene>
    <name evidence="4" type="ORF">IBL26_01775</name>
</gene>
<dbReference type="EMBL" id="JACTVA010000002">
    <property type="protein sequence ID" value="MBC9205549.1"/>
    <property type="molecule type" value="Genomic_DNA"/>
</dbReference>
<dbReference type="PANTHER" id="PTHR42709">
    <property type="entry name" value="ALKALINE PHOSPHATASE LIKE PROTEIN"/>
    <property type="match status" value="1"/>
</dbReference>
<dbReference type="PANTHER" id="PTHR42709:SF2">
    <property type="entry name" value="INNER MEMBRANE PROTEIN YOHD"/>
    <property type="match status" value="1"/>
</dbReference>
<evidence type="ECO:0000256" key="1">
    <source>
        <dbReference type="SAM" id="MobiDB-lite"/>
    </source>
</evidence>
<dbReference type="Proteomes" id="UP000626026">
    <property type="component" value="Unassembled WGS sequence"/>
</dbReference>
<feature type="region of interest" description="Disordered" evidence="1">
    <location>
        <begin position="182"/>
        <end position="204"/>
    </location>
</feature>
<feature type="transmembrane region" description="Helical" evidence="2">
    <location>
        <begin position="44"/>
        <end position="64"/>
    </location>
</feature>
<evidence type="ECO:0000313" key="5">
    <source>
        <dbReference type="Proteomes" id="UP000626026"/>
    </source>
</evidence>
<keyword evidence="2" id="KW-0472">Membrane</keyword>
<organism evidence="4 5">
    <name type="scientific">Teichococcus aerophilus</name>
    <dbReference type="NCBI Taxonomy" id="1224513"/>
    <lineage>
        <taxon>Bacteria</taxon>
        <taxon>Pseudomonadati</taxon>
        <taxon>Pseudomonadota</taxon>
        <taxon>Alphaproteobacteria</taxon>
        <taxon>Acetobacterales</taxon>
        <taxon>Roseomonadaceae</taxon>
        <taxon>Roseomonas</taxon>
    </lineage>
</organism>
<evidence type="ECO:0000313" key="4">
    <source>
        <dbReference type="EMBL" id="MBC9205549.1"/>
    </source>
</evidence>